<reference evidence="2 3" key="1">
    <citation type="submission" date="2023-08" db="EMBL/GenBank/DDBJ databases">
        <authorList>
            <person name="Girao M."/>
            <person name="Carvalho M.F."/>
        </authorList>
    </citation>
    <scope>NUCLEOTIDE SEQUENCE [LARGE SCALE GENOMIC DNA]</scope>
    <source>
        <strain evidence="2 3">CC-R104</strain>
    </source>
</reference>
<proteinExistence type="predicted"/>
<evidence type="ECO:0000256" key="1">
    <source>
        <dbReference type="SAM" id="Phobius"/>
    </source>
</evidence>
<keyword evidence="3" id="KW-1185">Reference proteome</keyword>
<sequence>LFPMMFCAGVWLPVQAMPALLQRIVEVTPFGAASQLLDQAAAGDWPSVAGLMLVALWAVALTAAAVRWFRWQ</sequence>
<organism evidence="2 3">
    <name type="scientific">Rhodococcus chondri</name>
    <dbReference type="NCBI Taxonomy" id="3065941"/>
    <lineage>
        <taxon>Bacteria</taxon>
        <taxon>Bacillati</taxon>
        <taxon>Actinomycetota</taxon>
        <taxon>Actinomycetes</taxon>
        <taxon>Mycobacteriales</taxon>
        <taxon>Nocardiaceae</taxon>
        <taxon>Rhodococcus</taxon>
    </lineage>
</organism>
<dbReference type="EMBL" id="JAUZMZ010000164">
    <property type="protein sequence ID" value="MEE2034608.1"/>
    <property type="molecule type" value="Genomic_DNA"/>
</dbReference>
<comment type="caution">
    <text evidence="2">The sequence shown here is derived from an EMBL/GenBank/DDBJ whole genome shotgun (WGS) entry which is preliminary data.</text>
</comment>
<accession>A0ABU7JX66</accession>
<keyword evidence="1" id="KW-0812">Transmembrane</keyword>
<evidence type="ECO:0000313" key="3">
    <source>
        <dbReference type="Proteomes" id="UP001331936"/>
    </source>
</evidence>
<feature type="non-terminal residue" evidence="2">
    <location>
        <position position="1"/>
    </location>
</feature>
<keyword evidence="1" id="KW-1133">Transmembrane helix</keyword>
<name>A0ABU7JX66_9NOCA</name>
<dbReference type="Proteomes" id="UP001331936">
    <property type="component" value="Unassembled WGS sequence"/>
</dbReference>
<evidence type="ECO:0000313" key="2">
    <source>
        <dbReference type="EMBL" id="MEE2034608.1"/>
    </source>
</evidence>
<protein>
    <submittedName>
        <fullName evidence="2">ABC transporter permease</fullName>
    </submittedName>
</protein>
<feature type="transmembrane region" description="Helical" evidence="1">
    <location>
        <begin position="47"/>
        <end position="69"/>
    </location>
</feature>
<gene>
    <name evidence="2" type="ORF">Q8814_21230</name>
</gene>
<keyword evidence="1" id="KW-0472">Membrane</keyword>